<sequence>MIKTCIFDLDGTLTDTLESITYSVNLTLKEMKLPAITMEQCRMFVGNGARVLMENAMKACGDTDLLRIEEAMQIYGRVFSENCTYRVRPYDGITETLMKLKEEGVHLAVLSNKPDGQAVDVVHTFFGKELFDYVQGQREGIPRKPDPAGVFLIMDRTGSKASECLYIGDSDVDMHTGKNAGMKTIGVSWGFRSRDVLTGAGADVIIDRPQELLSFTEEKKE</sequence>
<dbReference type="Proteomes" id="UP000779049">
    <property type="component" value="Unassembled WGS sequence"/>
</dbReference>
<accession>A0ABS7L440</accession>
<proteinExistence type="predicted"/>
<gene>
    <name evidence="1" type="ORF">FLB61_01565</name>
</gene>
<dbReference type="Gene3D" id="3.40.50.1000">
    <property type="entry name" value="HAD superfamily/HAD-like"/>
    <property type="match status" value="1"/>
</dbReference>
<dbReference type="InterPro" id="IPR006439">
    <property type="entry name" value="HAD-SF_hydro_IA"/>
</dbReference>
<comment type="caution">
    <text evidence="1">The sequence shown here is derived from an EMBL/GenBank/DDBJ whole genome shotgun (WGS) entry which is preliminary data.</text>
</comment>
<reference evidence="1 2" key="1">
    <citation type="journal article" date="2020" name="New Microbes New Infect">
        <title>Sellimonas caecigallum sp. nov., description and genome sequence of a new member of the Sellimonas genus isolated from the cecum of feral chicken.</title>
        <authorList>
            <person name="Wongkuna S."/>
            <person name="Ghimire S."/>
            <person name="Antony L."/>
            <person name="Chankhamhaengdecha S."/>
            <person name="Janvilisri T."/>
            <person name="Scaria J."/>
        </authorList>
    </citation>
    <scope>NUCLEOTIDE SEQUENCE [LARGE SCALE GENOMIC DNA]</scope>
    <source>
        <strain evidence="1 2">SW451</strain>
    </source>
</reference>
<dbReference type="PRINTS" id="PR00413">
    <property type="entry name" value="HADHALOGNASE"/>
</dbReference>
<dbReference type="SUPFAM" id="SSF56784">
    <property type="entry name" value="HAD-like"/>
    <property type="match status" value="1"/>
</dbReference>
<evidence type="ECO:0000313" key="1">
    <source>
        <dbReference type="EMBL" id="MBY0757799.1"/>
    </source>
</evidence>
<dbReference type="InterPro" id="IPR023214">
    <property type="entry name" value="HAD_sf"/>
</dbReference>
<dbReference type="InterPro" id="IPR041492">
    <property type="entry name" value="HAD_2"/>
</dbReference>
<dbReference type="GO" id="GO:0016787">
    <property type="term" value="F:hydrolase activity"/>
    <property type="evidence" value="ECO:0007669"/>
    <property type="project" value="UniProtKB-KW"/>
</dbReference>
<dbReference type="InterPro" id="IPR023198">
    <property type="entry name" value="PGP-like_dom2"/>
</dbReference>
<protein>
    <submittedName>
        <fullName evidence="1">HAD family hydrolase</fullName>
    </submittedName>
</protein>
<dbReference type="Gene3D" id="1.10.150.240">
    <property type="entry name" value="Putative phosphatase, domain 2"/>
    <property type="match status" value="1"/>
</dbReference>
<dbReference type="PANTHER" id="PTHR43434">
    <property type="entry name" value="PHOSPHOGLYCOLATE PHOSPHATASE"/>
    <property type="match status" value="1"/>
</dbReference>
<dbReference type="SFLD" id="SFLDG01129">
    <property type="entry name" value="C1.5:_HAD__Beta-PGM__Phosphata"/>
    <property type="match status" value="1"/>
</dbReference>
<dbReference type="EMBL" id="VIRV01000001">
    <property type="protein sequence ID" value="MBY0757799.1"/>
    <property type="molecule type" value="Genomic_DNA"/>
</dbReference>
<organism evidence="1 2">
    <name type="scientific">Sellimonas caecigallum</name>
    <dbReference type="NCBI Taxonomy" id="2592333"/>
    <lineage>
        <taxon>Bacteria</taxon>
        <taxon>Bacillati</taxon>
        <taxon>Bacillota</taxon>
        <taxon>Clostridia</taxon>
        <taxon>Lachnospirales</taxon>
        <taxon>Lachnospiraceae</taxon>
        <taxon>Sellimonas</taxon>
    </lineage>
</organism>
<dbReference type="NCBIfam" id="TIGR01549">
    <property type="entry name" value="HAD-SF-IA-v1"/>
    <property type="match status" value="1"/>
</dbReference>
<dbReference type="RefSeq" id="WP_087200299.1">
    <property type="nucleotide sequence ID" value="NZ_CP173660.1"/>
</dbReference>
<dbReference type="InterPro" id="IPR036412">
    <property type="entry name" value="HAD-like_sf"/>
</dbReference>
<dbReference type="PANTHER" id="PTHR43434:SF1">
    <property type="entry name" value="PHOSPHOGLYCOLATE PHOSPHATASE"/>
    <property type="match status" value="1"/>
</dbReference>
<dbReference type="Pfam" id="PF13419">
    <property type="entry name" value="HAD_2"/>
    <property type="match status" value="1"/>
</dbReference>
<evidence type="ECO:0000313" key="2">
    <source>
        <dbReference type="Proteomes" id="UP000779049"/>
    </source>
</evidence>
<dbReference type="NCBIfam" id="TIGR01509">
    <property type="entry name" value="HAD-SF-IA-v3"/>
    <property type="match status" value="1"/>
</dbReference>
<dbReference type="SFLD" id="SFLDS00003">
    <property type="entry name" value="Haloacid_Dehalogenase"/>
    <property type="match status" value="1"/>
</dbReference>
<keyword evidence="1" id="KW-0378">Hydrolase</keyword>
<keyword evidence="2" id="KW-1185">Reference proteome</keyword>
<dbReference type="SFLD" id="SFLDG01135">
    <property type="entry name" value="C1.5.6:_HAD__Beta-PGM__Phospha"/>
    <property type="match status" value="1"/>
</dbReference>
<name>A0ABS7L440_9FIRM</name>
<dbReference type="InterPro" id="IPR050155">
    <property type="entry name" value="HAD-like_hydrolase_sf"/>
</dbReference>